<dbReference type="Gene3D" id="3.90.660.20">
    <property type="entry name" value="Protoporphyrinogen oxidase, mitochondrial, domain 2"/>
    <property type="match status" value="1"/>
</dbReference>
<dbReference type="InterPro" id="IPR050464">
    <property type="entry name" value="Zeta_carotene_desat/Oxidored"/>
</dbReference>
<dbReference type="Pfam" id="PF01593">
    <property type="entry name" value="Amino_oxidase"/>
    <property type="match status" value="1"/>
</dbReference>
<comment type="similarity">
    <text evidence="6">Belongs to the protoporphyrinogen/coproporphyrinogen oxidase family. Coproporphyrinogen III oxidase subfamily.</text>
</comment>
<dbReference type="PANTHER" id="PTHR42923">
    <property type="entry name" value="PROTOPORPHYRINOGEN OXIDASE"/>
    <property type="match status" value="1"/>
</dbReference>
<name>A0ABT3PMA3_9BACT</name>
<evidence type="ECO:0000256" key="3">
    <source>
        <dbReference type="ARBA" id="ARBA00022827"/>
    </source>
</evidence>
<dbReference type="GO" id="GO:0004729">
    <property type="term" value="F:oxygen-dependent protoporphyrinogen oxidase activity"/>
    <property type="evidence" value="ECO:0007669"/>
    <property type="project" value="UniProtKB-EC"/>
</dbReference>
<comment type="cofactor">
    <cofactor evidence="1 6">
        <name>FAD</name>
        <dbReference type="ChEBI" id="CHEBI:57692"/>
    </cofactor>
</comment>
<dbReference type="SUPFAM" id="SSF51905">
    <property type="entry name" value="FAD/NAD(P)-binding domain"/>
    <property type="match status" value="1"/>
</dbReference>
<reference evidence="8 9" key="1">
    <citation type="submission" date="2021-03" db="EMBL/GenBank/DDBJ databases">
        <title>Aliifodinibius sp. nov., a new bacterium isolated from saline soil.</title>
        <authorList>
            <person name="Galisteo C."/>
            <person name="De La Haba R."/>
            <person name="Sanchez-Porro C."/>
            <person name="Ventosa A."/>
        </authorList>
    </citation>
    <scope>NUCLEOTIDE SEQUENCE [LARGE SCALE GENOMIC DNA]</scope>
    <source>
        <strain evidence="8 9">1BSP15-2V2</strain>
    </source>
</reference>
<dbReference type="Gene3D" id="3.50.50.60">
    <property type="entry name" value="FAD/NAD(P)-binding domain"/>
    <property type="match status" value="1"/>
</dbReference>
<dbReference type="Proteomes" id="UP001207918">
    <property type="component" value="Unassembled WGS sequence"/>
</dbReference>
<dbReference type="InterPro" id="IPR004572">
    <property type="entry name" value="Protoporphyrinogen_oxidase"/>
</dbReference>
<proteinExistence type="inferred from homology"/>
<evidence type="ECO:0000256" key="6">
    <source>
        <dbReference type="RuleBase" id="RU364052"/>
    </source>
</evidence>
<keyword evidence="9" id="KW-1185">Reference proteome</keyword>
<comment type="catalytic activity">
    <reaction evidence="6">
        <text>coproporphyrinogen III + 3 O2 = coproporphyrin III + 3 H2O2</text>
        <dbReference type="Rhea" id="RHEA:43436"/>
        <dbReference type="ChEBI" id="CHEBI:15379"/>
        <dbReference type="ChEBI" id="CHEBI:16240"/>
        <dbReference type="ChEBI" id="CHEBI:57309"/>
        <dbReference type="ChEBI" id="CHEBI:131725"/>
        <dbReference type="EC" id="1.3.3.15"/>
    </reaction>
</comment>
<evidence type="ECO:0000256" key="1">
    <source>
        <dbReference type="ARBA" id="ARBA00001974"/>
    </source>
</evidence>
<evidence type="ECO:0000256" key="4">
    <source>
        <dbReference type="ARBA" id="ARBA00023002"/>
    </source>
</evidence>
<comment type="pathway">
    <text evidence="6">Porphyrin-containing compound metabolism; protoheme biosynthesis.</text>
</comment>
<evidence type="ECO:0000313" key="8">
    <source>
        <dbReference type="EMBL" id="MCW9707075.1"/>
    </source>
</evidence>
<dbReference type="EMBL" id="JAGGJA010000005">
    <property type="protein sequence ID" value="MCW9707075.1"/>
    <property type="molecule type" value="Genomic_DNA"/>
</dbReference>
<keyword evidence="2 6" id="KW-0285">Flavoprotein</keyword>
<dbReference type="InterPro" id="IPR002937">
    <property type="entry name" value="Amino_oxidase"/>
</dbReference>
<evidence type="ECO:0000259" key="7">
    <source>
        <dbReference type="Pfam" id="PF01593"/>
    </source>
</evidence>
<organism evidence="8 9">
    <name type="scientific">Fodinibius salsisoli</name>
    <dbReference type="NCBI Taxonomy" id="2820877"/>
    <lineage>
        <taxon>Bacteria</taxon>
        <taxon>Pseudomonadati</taxon>
        <taxon>Balneolota</taxon>
        <taxon>Balneolia</taxon>
        <taxon>Balneolales</taxon>
        <taxon>Balneolaceae</taxon>
        <taxon>Fodinibius</taxon>
    </lineage>
</organism>
<keyword evidence="6" id="KW-0963">Cytoplasm</keyword>
<evidence type="ECO:0000256" key="2">
    <source>
        <dbReference type="ARBA" id="ARBA00022630"/>
    </source>
</evidence>
<feature type="domain" description="Amine oxidase" evidence="7">
    <location>
        <begin position="15"/>
        <end position="444"/>
    </location>
</feature>
<keyword evidence="5 6" id="KW-0350">Heme biosynthesis</keyword>
<comment type="caution">
    <text evidence="8">The sequence shown here is derived from an EMBL/GenBank/DDBJ whole genome shotgun (WGS) entry which is preliminary data.</text>
</comment>
<dbReference type="PANTHER" id="PTHR42923:SF3">
    <property type="entry name" value="PROTOPORPHYRINOGEN OXIDASE"/>
    <property type="match status" value="1"/>
</dbReference>
<protein>
    <recommendedName>
        <fullName evidence="6">Coproporphyrinogen III oxidase</fullName>
        <ecNumber evidence="6">1.3.3.15</ecNumber>
    </recommendedName>
</protein>
<evidence type="ECO:0000256" key="5">
    <source>
        <dbReference type="ARBA" id="ARBA00023133"/>
    </source>
</evidence>
<keyword evidence="3 6" id="KW-0274">FAD</keyword>
<dbReference type="NCBIfam" id="TIGR00562">
    <property type="entry name" value="proto_IX_ox"/>
    <property type="match status" value="1"/>
</dbReference>
<comment type="function">
    <text evidence="6">Involved in coproporphyrin-dependent heme b biosynthesis. Catalyzes the oxidation of coproporphyrinogen III to coproporphyrin III.</text>
</comment>
<evidence type="ECO:0000313" key="9">
    <source>
        <dbReference type="Proteomes" id="UP001207918"/>
    </source>
</evidence>
<dbReference type="EC" id="1.3.3.15" evidence="6"/>
<sequence>MTNKNTPIGILGAGITGLSIAYGLHKKGIPVTVYEKSNQVGGAIKTIQEDGWLVEEGPNTLMVKSEQLWKLLDELDLQNQIIEANTKAKRRFIVKDSQPVALPSSISALLRTSLLTTGAKVRLLKEPFISPSQDDDETIARFISRRLGQEPLNYGINPFVSGVYAGDPAKLSIRHTFSSLWEMEQTHGSLLKGIIKKKKQPDTIKRKLLSFKDGNQTLPRSLASVLPNIKTSCEITSANQRDAVWQLNGREEGTPMQAEHDIIIPTLPAYQLASIFDDSSFTPLSDIPYAPLSIVALGFKKEQIHHPLDGFGMLIPEVEPFQTLGVLFSSTLFSDRAPENHHLLTCFIGGARYPHLAQKSKAELLKYLLPELDQLLGIEGNPVFTHHTFWPKAIPQYNVGYEQYLSAIKNLEKKSPGLFINGNFRGGVSVPDCIFSGLDTANKVADYLK</sequence>
<gene>
    <name evidence="8" type="primary">hemG</name>
    <name evidence="8" type="ORF">J6I44_09415</name>
</gene>
<dbReference type="SUPFAM" id="SSF54373">
    <property type="entry name" value="FAD-linked reductases, C-terminal domain"/>
    <property type="match status" value="1"/>
</dbReference>
<dbReference type="Gene3D" id="1.10.3110.10">
    <property type="entry name" value="protoporphyrinogen ix oxidase, domain 3"/>
    <property type="match status" value="1"/>
</dbReference>
<keyword evidence="4 6" id="KW-0560">Oxidoreductase</keyword>
<accession>A0ABT3PMA3</accession>
<dbReference type="InterPro" id="IPR036188">
    <property type="entry name" value="FAD/NAD-bd_sf"/>
</dbReference>
<dbReference type="RefSeq" id="WP_265765827.1">
    <property type="nucleotide sequence ID" value="NZ_JAGGJA010000005.1"/>
</dbReference>
<comment type="subcellular location">
    <subcellularLocation>
        <location evidence="6">Cytoplasm</location>
    </subcellularLocation>
</comment>